<dbReference type="Pfam" id="PF02801">
    <property type="entry name" value="Ketoacyl-synt_C"/>
    <property type="match status" value="2"/>
</dbReference>
<dbReference type="InterPro" id="IPR020807">
    <property type="entry name" value="PKS_DH"/>
</dbReference>
<name>A0ABV3EYX3_9ACTN</name>
<dbReference type="Pfam" id="PF22621">
    <property type="entry name" value="CurL-like_PKS_C"/>
    <property type="match status" value="1"/>
</dbReference>
<dbReference type="SMART" id="SM00825">
    <property type="entry name" value="PKS_KS"/>
    <property type="match status" value="2"/>
</dbReference>
<dbReference type="PANTHER" id="PTHR43775:SF51">
    <property type="entry name" value="INACTIVE PHENOLPHTHIOCEROL SYNTHESIS POLYKETIDE SYNTHASE TYPE I PKS1-RELATED"/>
    <property type="match status" value="1"/>
</dbReference>
<dbReference type="Pfam" id="PF00698">
    <property type="entry name" value="Acyl_transf_1"/>
    <property type="match status" value="2"/>
</dbReference>
<evidence type="ECO:0000256" key="9">
    <source>
        <dbReference type="PROSITE-ProRule" id="PRU01363"/>
    </source>
</evidence>
<dbReference type="Pfam" id="PF00109">
    <property type="entry name" value="ketoacyl-synt"/>
    <property type="match status" value="2"/>
</dbReference>
<dbReference type="EMBL" id="JBEZNA010000116">
    <property type="protein sequence ID" value="MEU9581384.1"/>
    <property type="molecule type" value="Genomic_DNA"/>
</dbReference>
<dbReference type="PROSITE" id="PS50075">
    <property type="entry name" value="CARRIER"/>
    <property type="match status" value="1"/>
</dbReference>
<dbReference type="Pfam" id="PF16197">
    <property type="entry name" value="KAsynt_C_assoc"/>
    <property type="match status" value="1"/>
</dbReference>
<dbReference type="Gene3D" id="1.10.1200.10">
    <property type="entry name" value="ACP-like"/>
    <property type="match status" value="1"/>
</dbReference>
<dbReference type="InterPro" id="IPR049552">
    <property type="entry name" value="PKS_DH_N"/>
</dbReference>
<evidence type="ECO:0000256" key="5">
    <source>
        <dbReference type="ARBA" id="ARBA00022679"/>
    </source>
</evidence>
<dbReference type="SMART" id="SM01294">
    <property type="entry name" value="PKS_PP_betabranch"/>
    <property type="match status" value="1"/>
</dbReference>
<dbReference type="InterPro" id="IPR036299">
    <property type="entry name" value="Polyketide_synth_docking_sf"/>
</dbReference>
<dbReference type="Pfam" id="PF21089">
    <property type="entry name" value="PKS_DH_N"/>
    <property type="match status" value="1"/>
</dbReference>
<dbReference type="InterPro" id="IPR057326">
    <property type="entry name" value="KR_dom"/>
</dbReference>
<evidence type="ECO:0000259" key="12">
    <source>
        <dbReference type="PROSITE" id="PS52019"/>
    </source>
</evidence>
<feature type="region of interest" description="N-terminal hotdog fold" evidence="9">
    <location>
        <begin position="2463"/>
        <end position="2588"/>
    </location>
</feature>
<dbReference type="SUPFAM" id="SSF53901">
    <property type="entry name" value="Thiolase-like"/>
    <property type="match status" value="2"/>
</dbReference>
<dbReference type="InterPro" id="IPR013968">
    <property type="entry name" value="PKS_KR"/>
</dbReference>
<dbReference type="InterPro" id="IPR014030">
    <property type="entry name" value="Ketoacyl_synth_N"/>
</dbReference>
<keyword evidence="8" id="KW-0012">Acyltransferase</keyword>
<dbReference type="SUPFAM" id="SSF55048">
    <property type="entry name" value="Probable ACP-binding domain of malonyl-CoA ACP transacylase"/>
    <property type="match status" value="2"/>
</dbReference>
<evidence type="ECO:0000256" key="8">
    <source>
        <dbReference type="ARBA" id="ARBA00023315"/>
    </source>
</evidence>
<dbReference type="InterPro" id="IPR014043">
    <property type="entry name" value="Acyl_transferase_dom"/>
</dbReference>
<evidence type="ECO:0000256" key="3">
    <source>
        <dbReference type="ARBA" id="ARBA00022450"/>
    </source>
</evidence>
<dbReference type="SUPFAM" id="SSF52151">
    <property type="entry name" value="FabD/lysophospholipase-like"/>
    <property type="match status" value="2"/>
</dbReference>
<dbReference type="PROSITE" id="PS52004">
    <property type="entry name" value="KS3_2"/>
    <property type="match status" value="2"/>
</dbReference>
<keyword evidence="5" id="KW-0808">Transferase</keyword>
<dbReference type="InterPro" id="IPR015083">
    <property type="entry name" value="NorB/c/GfsB-D-like_docking"/>
</dbReference>
<feature type="active site" description="Proton donor; for dehydratase activity" evidence="9">
    <location>
        <position position="2664"/>
    </location>
</feature>
<dbReference type="Proteomes" id="UP001551584">
    <property type="component" value="Unassembled WGS sequence"/>
</dbReference>
<dbReference type="Gene3D" id="3.40.47.10">
    <property type="match status" value="2"/>
</dbReference>
<dbReference type="InterPro" id="IPR016035">
    <property type="entry name" value="Acyl_Trfase/lysoPLipase"/>
</dbReference>
<dbReference type="Gene3D" id="3.10.129.110">
    <property type="entry name" value="Polyketide synthase dehydratase"/>
    <property type="match status" value="1"/>
</dbReference>
<dbReference type="InterPro" id="IPR006162">
    <property type="entry name" value="Ppantetheine_attach_site"/>
</dbReference>
<dbReference type="SMART" id="SM00827">
    <property type="entry name" value="PKS_AT"/>
    <property type="match status" value="2"/>
</dbReference>
<feature type="domain" description="Ketosynthase family 3 (KS3)" evidence="11">
    <location>
        <begin position="33"/>
        <end position="458"/>
    </location>
</feature>
<dbReference type="InterPro" id="IPR042104">
    <property type="entry name" value="PKS_dehydratase_sf"/>
</dbReference>
<evidence type="ECO:0000259" key="10">
    <source>
        <dbReference type="PROSITE" id="PS50075"/>
    </source>
</evidence>
<dbReference type="InterPro" id="IPR016039">
    <property type="entry name" value="Thiolase-like"/>
</dbReference>
<keyword evidence="3" id="KW-0596">Phosphopantetheine</keyword>
<comment type="pathway">
    <text evidence="2">Antibiotic biosynthesis.</text>
</comment>
<dbReference type="SMART" id="SM00822">
    <property type="entry name" value="PKS_KR"/>
    <property type="match status" value="1"/>
</dbReference>
<dbReference type="NCBIfam" id="NF045894">
    <property type="entry name" value="PKS_plus_SDR"/>
    <property type="match status" value="1"/>
</dbReference>
<dbReference type="SMART" id="SM00823">
    <property type="entry name" value="PKS_PP"/>
    <property type="match status" value="1"/>
</dbReference>
<evidence type="ECO:0000256" key="1">
    <source>
        <dbReference type="ARBA" id="ARBA00001957"/>
    </source>
</evidence>
<sequence length="3217" mass="334897">MADEEKLREYLTRVVAELQQTRQHLRDVESREAEPIAIVSMSCRLPGGVASPEDLWNLLSSGGDAISGLPTDRGWNIEDLYDPDPSATGKIYALEGGFLHDAGDFDPGFFGISPREALAMDPQQRLLLETSWEALERAGIDPTTVAGSATGVFVGAAGQGYGGDLSGSAGSEGYILTGTVTSVLSGRVSYTLGLEGPAVTLDTACSSSLVALHLAVQSLRNGECAMALAGGASIMPNPAGLMEFSRQQGLARDGRCKAFADAADGMGMAEGVGVLLLERLSDARRNGHRVLAVVRGSAINQDGASNGLTAPNGPAQQRVIRAALADAKVSADQVDVVEAHGTGTSLGDPIEAQALLATYGQERPEGRPLLLGSVKSNIGHTQAAAGVAGVIKMVLAMRHGVLPESLHIDEPSTHVDWTAGAVELIDAQRSWPETGGPRRAGVSSFGISGTNAHVILEQAPAEEPQAGTGQGPVTSRGVMPWVLSGKSEAAVRAQAERLLAHVRENPGVPVADIGYSLALTRSRFEHRAAVVAAGRDDFAAALAALAEGRPTPGAVRGASAGETRPVFVFPGQGAQWAGMAQQLLESSPVFAARMAECGAALAPHTDWSLLDVIRSGEGLERVDVVQPVLWAVMVSLAELWRSYGVQPAAVIGHSQGEIAAAAVAGILSLEDAAKVVALRSRAITALAGLGGMVSVAHAADVVREAIAAWDGRISVAAVNGPSSTVVSGDVDALDEFLAHCQANDIRARRVDVDYASHSAHVEAIRDELAGLLTGIAPQQGTTPLYSSLTGRLLDAAETAMDGGYWYDNLRNTVEFENATRAALTDGHTVLIEVSPHPVLSLGLQGTVEDTGTDAAVLGTLRRDEGGLDRFLTSLAEAHCHGVTVDWETVFAGTGARRTDLPTYPFQRQRYWPESPVAELADTPDPEDARFWEAVEQGNLAALADAFDPADAELLDAALPALSSWRRRRRTNATIDSWRYSLGWKPGTAALDARLTGRWLVVVPDHLDAETSVTADTLTAGLLRHGAEADRRTLAELAALEGVEDVDGVLSLLALGTAAHPSAHPEVPAGPAVTVELLRVLAGLGATAPLWAVTRAAVRVGVSDRAVDPAQSAVWGLGRVAALELPQGWGGLVDLPAGLDDRGASRLCGILAAAGDEDQWAVRDSGAYVCRLTRSPLGGRPGSRNWTPRGTVLVTGGTGAIASRVARRLAETGAEHLVLTSRRGPDAPGAPELRDELTALGVRVTVAACDVADRDALEALVGGLREAGETITAVLHAAGVDRAGDILTLDAEQLREVLAAKTLGAAHLDALFDDDPLDAFVLFSSNSGVWGSGGHAAYAASNAYLDGLALNRRSRGLTATSVAWGAWDGGGMSGGDAGEQLARRGLAAMPVEPALEALQQAVEHDETCVSVADMDWERFAPVYSMSRPRPLIGDIPEVRRALAREEDTAPDAQAGSSALRGRLDGLTADRRREVLLDLVRGEAAAVLGHQDADAVPPARAFRELGFDSLTAVELRNRLSEATGLKLPTTLVFDHPDATRLAAFLGEELLGTRTATTVVDRATGFSDDEPIAIVGMACRYPGDVSSPDDLWRLVAEGADAMGAFPGNRGWDLDAVYDPEGRPGASYVAEGGFVAGAGHFDPAFFGISPREALAMDPQQRLLLETSWEAFEHAGIDPTTLHGSRTGVYAGTNGQDYAPLLMASAEGADSTLTSNAASVLSGRVSYTLGLEGPAATVDTGCSSSLVALHLAAQALRRGECDLALAGGVTVMSTPMSFTEFSRQRGMAADGRVKAFADAADGTGWGEGVGVLVVERLSDARRNGHHVLAVLRGSAVNQDGASNGLTAPNGPSQQRVIRAALADAGLTPADVDAVEAHGTGTTLGDPIEAQALLTTYGQERPADGRPLWLGSIKSNVGHTQAAAGVAGVIKMVMAMRHGVLPQTLNVDRPSGKVDWSAGAVELLTEAQEWPAAQDRPRRAGVSSFGVSGTNAHVIIEQAPAEESTADPETVPVPAGAVTVPWVLSAKSEQALKAQAERLLAHVWENPDVPVADIGYSLALTRTAFTHRAAVVASERDAFETALTSLVEGAPSTAVTTASTAGRAAKTVFVFPGQGAQWAGMAVELLESSPVFAARMAECAAALAPHIDWSLLDVVRSGEGLDRVDVVQPVLWAVMVSLAELWRSYGVQPAAVIGHSQGEIAAAAVAGILSLEDAAKVVALRSRAITALAGLGGMVSIAQPAAWVRDTITAWDGRISVAAVNGPSSTVVSGDVDALDELIAACESAGVRARTVDVDYASHSAHVETIRDELARLLDGITPQQGNVPLYSSLTGRLLEADGTVMDGGYWYDNLRNTVEFENATRAALADGHTVFVEVSPHPVLGLGLQGTVEDAAVLGTLRRYEGGLDRFLTSLAEAHCHGVAVDWETVFAGTGARRTDLPTYAFEHQHYWPRNFNRTGDLAGAGLSSSAHPLLAGAVAVAGEDVSLFTSRLSLDSHPWLADHAVLGTVLLPGTAFVELALHAGGRVGCPVLDELTIQAPLVLPERGARALQVMVGAAESDGRRPLTIHSAVPSADVDTVWTLHASGFVAESQEQAAASAVGMVQWPPAGAEAVPVEGMYDLLADMGYGYGPVFRGLRAVWRRGDDLFVEVGLEGEAAEQAGRFGLHPALLDSALHAIGLTGGVSDLDGPGLPFAWTGVELFAVGSPALRVRMTAGEGGRISLDLADGIGVPVGRIGSLVLRSVSPGQLDGAAAQETGPDSLYRVDWTPKAAPAEPVDAAPTQVVELGVEDSEGVRDAVVRVLGWLQEWLAAERESDARLLVVTRGAVAVGSFGGDPVLGAVWGLLRSAQSENPGRIVLVDSDGSVDDGDLPVVASWGEPQVAVRGGGWFVPRLARAAGGELVVPPGGGRWSLRSTGKGTLENLALLPEEPAAGLAEGQVRLAVRAAGVNFRDVLNALGMYPGPEVPLGAEAAGVVLEVGPGVTGLRPGDRVMGLVSGSFGPEAVTDHRALTVIPDDWSYAQAAVVPAVFLTAYYGLVDLGGLRAGDSVLIHAATGGVGTAAVQLARHLGATVYATASEAKQPVLRELGIPAERIASSRSLDFADAFRGASGGRGVDVVLNSLAGEFVDASLGLLAEGGRFLEMGKTDVRDTADVAARHAGITYTPFELMDAGLDRIQQMLREVSALFAQGALVLPPLRAWDVRQAPQALRHVSQARHIGKVVLT</sequence>
<dbReference type="CDD" id="cd08952">
    <property type="entry name" value="KR_1_SDR_x"/>
    <property type="match status" value="1"/>
</dbReference>
<dbReference type="InterPro" id="IPR049551">
    <property type="entry name" value="PKS_DH_C"/>
</dbReference>
<proteinExistence type="predicted"/>
<dbReference type="InterPro" id="IPR001227">
    <property type="entry name" value="Ac_transferase_dom_sf"/>
</dbReference>
<comment type="cofactor">
    <cofactor evidence="1">
        <name>pantetheine 4'-phosphate</name>
        <dbReference type="ChEBI" id="CHEBI:47942"/>
    </cofactor>
</comment>
<dbReference type="PROSITE" id="PS00606">
    <property type="entry name" value="KS3_1"/>
    <property type="match status" value="2"/>
</dbReference>
<dbReference type="CDD" id="cd00833">
    <property type="entry name" value="PKS"/>
    <property type="match status" value="2"/>
</dbReference>
<accession>A0ABV3EYX3</accession>
<dbReference type="PANTHER" id="PTHR43775">
    <property type="entry name" value="FATTY ACID SYNTHASE"/>
    <property type="match status" value="1"/>
</dbReference>
<dbReference type="Pfam" id="PF08240">
    <property type="entry name" value="ADH_N"/>
    <property type="match status" value="1"/>
</dbReference>
<dbReference type="CDD" id="cd05195">
    <property type="entry name" value="enoyl_red"/>
    <property type="match status" value="1"/>
</dbReference>
<dbReference type="Pfam" id="PF22953">
    <property type="entry name" value="SpnB_Rossmann"/>
    <property type="match status" value="1"/>
</dbReference>
<gene>
    <name evidence="13" type="ORF">AB0D95_29645</name>
</gene>
<dbReference type="SUPFAM" id="SSF47336">
    <property type="entry name" value="ACP-like"/>
    <property type="match status" value="1"/>
</dbReference>
<dbReference type="Pfam" id="PF14765">
    <property type="entry name" value="PS-DH"/>
    <property type="match status" value="1"/>
</dbReference>
<feature type="domain" description="Carrier" evidence="10">
    <location>
        <begin position="1472"/>
        <end position="1547"/>
    </location>
</feature>
<dbReference type="Gene3D" id="3.30.70.3290">
    <property type="match status" value="2"/>
</dbReference>
<feature type="domain" description="PKS/mFAS DH" evidence="12">
    <location>
        <begin position="2463"/>
        <end position="2742"/>
    </location>
</feature>
<evidence type="ECO:0000256" key="7">
    <source>
        <dbReference type="ARBA" id="ARBA00023268"/>
    </source>
</evidence>
<dbReference type="InterPro" id="IPR020806">
    <property type="entry name" value="PKS_PP-bd"/>
</dbReference>
<dbReference type="InterPro" id="IPR011032">
    <property type="entry name" value="GroES-like_sf"/>
</dbReference>
<dbReference type="InterPro" id="IPR016036">
    <property type="entry name" value="Malonyl_transacylase_ACP-bd"/>
</dbReference>
<dbReference type="Pfam" id="PF18369">
    <property type="entry name" value="PKS_DE"/>
    <property type="match status" value="1"/>
</dbReference>
<dbReference type="InterPro" id="IPR041618">
    <property type="entry name" value="PKS_DE"/>
</dbReference>
<dbReference type="Pfam" id="PF13602">
    <property type="entry name" value="ADH_zinc_N_2"/>
    <property type="match status" value="1"/>
</dbReference>
<evidence type="ECO:0000313" key="13">
    <source>
        <dbReference type="EMBL" id="MEU9581384.1"/>
    </source>
</evidence>
<evidence type="ECO:0000313" key="14">
    <source>
        <dbReference type="Proteomes" id="UP001551584"/>
    </source>
</evidence>
<evidence type="ECO:0000256" key="2">
    <source>
        <dbReference type="ARBA" id="ARBA00004792"/>
    </source>
</evidence>
<dbReference type="InterPro" id="IPR020843">
    <property type="entry name" value="ER"/>
</dbReference>
<keyword evidence="4" id="KW-0597">Phosphoprotein</keyword>
<dbReference type="Pfam" id="PF00550">
    <property type="entry name" value="PP-binding"/>
    <property type="match status" value="1"/>
</dbReference>
<organism evidence="13 14">
    <name type="scientific">Streptomyces chilikensis</name>
    <dbReference type="NCBI Taxonomy" id="1194079"/>
    <lineage>
        <taxon>Bacteria</taxon>
        <taxon>Bacillati</taxon>
        <taxon>Actinomycetota</taxon>
        <taxon>Actinomycetes</taxon>
        <taxon>Kitasatosporales</taxon>
        <taxon>Streptomycetaceae</taxon>
        <taxon>Streptomyces</taxon>
    </lineage>
</organism>
<feature type="domain" description="Ketosynthase family 3 (KS3)" evidence="11">
    <location>
        <begin position="1566"/>
        <end position="1992"/>
    </location>
</feature>
<evidence type="ECO:0000259" key="11">
    <source>
        <dbReference type="PROSITE" id="PS52004"/>
    </source>
</evidence>
<reference evidence="13 14" key="1">
    <citation type="submission" date="2024-06" db="EMBL/GenBank/DDBJ databases">
        <title>The Natural Products Discovery Center: Release of the First 8490 Sequenced Strains for Exploring Actinobacteria Biosynthetic Diversity.</title>
        <authorList>
            <person name="Kalkreuter E."/>
            <person name="Kautsar S.A."/>
            <person name="Yang D."/>
            <person name="Bader C.D."/>
            <person name="Teijaro C.N."/>
            <person name="Fluegel L."/>
            <person name="Davis C.M."/>
            <person name="Simpson J.R."/>
            <person name="Lauterbach L."/>
            <person name="Steele A.D."/>
            <person name="Gui C."/>
            <person name="Meng S."/>
            <person name="Li G."/>
            <person name="Viehrig K."/>
            <person name="Ye F."/>
            <person name="Su P."/>
            <person name="Kiefer A.F."/>
            <person name="Nichols A."/>
            <person name="Cepeda A.J."/>
            <person name="Yan W."/>
            <person name="Fan B."/>
            <person name="Jiang Y."/>
            <person name="Adhikari A."/>
            <person name="Zheng C.-J."/>
            <person name="Schuster L."/>
            <person name="Cowan T.M."/>
            <person name="Smanski M.J."/>
            <person name="Chevrette M.G."/>
            <person name="De Carvalho L.P.S."/>
            <person name="Shen B."/>
        </authorList>
    </citation>
    <scope>NUCLEOTIDE SEQUENCE [LARGE SCALE GENOMIC DNA]</scope>
    <source>
        <strain evidence="13 14">NPDC048117</strain>
    </source>
</reference>
<protein>
    <submittedName>
        <fullName evidence="13">Type I polyketide synthase</fullName>
    </submittedName>
</protein>
<evidence type="ECO:0000256" key="6">
    <source>
        <dbReference type="ARBA" id="ARBA00023194"/>
    </source>
</evidence>
<dbReference type="InterPro" id="IPR013154">
    <property type="entry name" value="ADH-like_N"/>
</dbReference>
<dbReference type="SMART" id="SM00829">
    <property type="entry name" value="PKS_ER"/>
    <property type="match status" value="1"/>
</dbReference>
<dbReference type="SMART" id="SM00826">
    <property type="entry name" value="PKS_DH"/>
    <property type="match status" value="1"/>
</dbReference>
<dbReference type="Pfam" id="PF08659">
    <property type="entry name" value="KR"/>
    <property type="match status" value="1"/>
</dbReference>
<dbReference type="PROSITE" id="PS00012">
    <property type="entry name" value="PHOSPHOPANTETHEINE"/>
    <property type="match status" value="1"/>
</dbReference>
<dbReference type="InterPro" id="IPR036736">
    <property type="entry name" value="ACP-like_sf"/>
</dbReference>
<dbReference type="RefSeq" id="WP_359277965.1">
    <property type="nucleotide sequence ID" value="NZ_JBEZNA010000116.1"/>
</dbReference>
<keyword evidence="7" id="KW-0511">Multifunctional enzyme</keyword>
<dbReference type="InterPro" id="IPR032821">
    <property type="entry name" value="PKS_assoc"/>
</dbReference>
<dbReference type="SUPFAM" id="SSF51735">
    <property type="entry name" value="NAD(P)-binding Rossmann-fold domains"/>
    <property type="match status" value="4"/>
</dbReference>
<dbReference type="SUPFAM" id="SSF50129">
    <property type="entry name" value="GroES-like"/>
    <property type="match status" value="1"/>
</dbReference>
<dbReference type="InterPro" id="IPR036291">
    <property type="entry name" value="NAD(P)-bd_dom_sf"/>
</dbReference>
<dbReference type="Gene3D" id="3.40.366.10">
    <property type="entry name" value="Malonyl-Coenzyme A Acyl Carrier Protein, domain 2"/>
    <property type="match status" value="2"/>
</dbReference>
<dbReference type="InterPro" id="IPR020841">
    <property type="entry name" value="PKS_Beta-ketoAc_synthase_dom"/>
</dbReference>
<keyword evidence="14" id="KW-1185">Reference proteome</keyword>
<dbReference type="SUPFAM" id="SSF101173">
    <property type="entry name" value="Docking domain B of the erythromycin polyketide synthase (DEBS)"/>
    <property type="match status" value="1"/>
</dbReference>
<dbReference type="InterPro" id="IPR018201">
    <property type="entry name" value="Ketoacyl_synth_AS"/>
</dbReference>
<dbReference type="PROSITE" id="PS52019">
    <property type="entry name" value="PKS_MFAS_DH"/>
    <property type="match status" value="1"/>
</dbReference>
<dbReference type="Gene3D" id="3.40.50.11460">
    <property type="match status" value="1"/>
</dbReference>
<dbReference type="Gene3D" id="3.90.180.10">
    <property type="entry name" value="Medium-chain alcohol dehydrogenases, catalytic domain"/>
    <property type="match status" value="1"/>
</dbReference>
<dbReference type="InterPro" id="IPR055123">
    <property type="entry name" value="SpnB-like_Rossmann"/>
</dbReference>
<dbReference type="InterPro" id="IPR049900">
    <property type="entry name" value="PKS_mFAS_DH"/>
</dbReference>
<comment type="caution">
    <text evidence="13">The sequence shown here is derived from an EMBL/GenBank/DDBJ whole genome shotgun (WGS) entry which is preliminary data.</text>
</comment>
<dbReference type="InterPro" id="IPR050091">
    <property type="entry name" value="PKS_NRPS_Biosynth_Enz"/>
</dbReference>
<dbReference type="Pfam" id="PF08990">
    <property type="entry name" value="Docking"/>
    <property type="match status" value="1"/>
</dbReference>
<feature type="active site" description="Proton acceptor; for dehydratase activity" evidence="9">
    <location>
        <position position="2495"/>
    </location>
</feature>
<dbReference type="Gene3D" id="6.10.140.1830">
    <property type="match status" value="1"/>
</dbReference>
<dbReference type="InterPro" id="IPR014031">
    <property type="entry name" value="Ketoacyl_synth_C"/>
</dbReference>
<keyword evidence="6" id="KW-0045">Antibiotic biosynthesis</keyword>
<feature type="non-terminal residue" evidence="13">
    <location>
        <position position="3217"/>
    </location>
</feature>
<dbReference type="Gene3D" id="3.40.50.720">
    <property type="entry name" value="NAD(P)-binding Rossmann-like Domain"/>
    <property type="match status" value="1"/>
</dbReference>
<feature type="region of interest" description="C-terminal hotdog fold" evidence="9">
    <location>
        <begin position="2603"/>
        <end position="2742"/>
    </location>
</feature>
<evidence type="ECO:0000256" key="4">
    <source>
        <dbReference type="ARBA" id="ARBA00022553"/>
    </source>
</evidence>
<dbReference type="InterPro" id="IPR009081">
    <property type="entry name" value="PP-bd_ACP"/>
</dbReference>